<dbReference type="SMART" id="SM00174">
    <property type="entry name" value="RHO"/>
    <property type="match status" value="1"/>
</dbReference>
<dbReference type="NCBIfam" id="TIGR00231">
    <property type="entry name" value="small_GTP"/>
    <property type="match status" value="1"/>
</dbReference>
<dbReference type="Pfam" id="PF00071">
    <property type="entry name" value="Ras"/>
    <property type="match status" value="1"/>
</dbReference>
<evidence type="ECO:0000259" key="7">
    <source>
        <dbReference type="PROSITE" id="PS50222"/>
    </source>
</evidence>
<dbReference type="SUPFAM" id="SSF47473">
    <property type="entry name" value="EF-hand"/>
    <property type="match status" value="1"/>
</dbReference>
<keyword evidence="2" id="KW-0547">Nucleotide-binding</keyword>
<dbReference type="InterPro" id="IPR005225">
    <property type="entry name" value="Small_GTP-bd"/>
</dbReference>
<dbReference type="PANTHER" id="PTHR47977">
    <property type="entry name" value="RAS-RELATED PROTEIN RAB"/>
    <property type="match status" value="1"/>
</dbReference>
<organism evidence="8">
    <name type="scientific">Xenopus tropicalis</name>
    <name type="common">Western clawed frog</name>
    <name type="synonym">Silurana tropicalis</name>
    <dbReference type="NCBI Taxonomy" id="8364"/>
    <lineage>
        <taxon>Eukaryota</taxon>
        <taxon>Metazoa</taxon>
        <taxon>Chordata</taxon>
        <taxon>Craniata</taxon>
        <taxon>Vertebrata</taxon>
        <taxon>Euteleostomi</taxon>
        <taxon>Amphibia</taxon>
        <taxon>Batrachia</taxon>
        <taxon>Anura</taxon>
        <taxon>Pipoidea</taxon>
        <taxon>Pipidae</taxon>
        <taxon>Xenopodinae</taxon>
        <taxon>Xenopus</taxon>
        <taxon>Silurana</taxon>
    </lineage>
</organism>
<dbReference type="SMART" id="SM00175">
    <property type="entry name" value="RAB"/>
    <property type="match status" value="1"/>
</dbReference>
<dbReference type="PROSITE" id="PS50222">
    <property type="entry name" value="EF_HAND_2"/>
    <property type="match status" value="1"/>
</dbReference>
<keyword evidence="4" id="KW-0342">GTP-binding</keyword>
<dbReference type="Pfam" id="PF13499">
    <property type="entry name" value="EF-hand_7"/>
    <property type="match status" value="1"/>
</dbReference>
<dbReference type="GeneTree" id="ENSGT00440000033504"/>
<dbReference type="AlphaFoldDB" id="A0A6I8S6G1"/>
<evidence type="ECO:0000256" key="1">
    <source>
        <dbReference type="ARBA" id="ARBA00022723"/>
    </source>
</evidence>
<dbReference type="Bgee" id="ENSXETG00000040901">
    <property type="expression patterns" value="Expressed in neurula embryo and 4 other cell types or tissues"/>
</dbReference>
<evidence type="ECO:0000256" key="5">
    <source>
        <dbReference type="SAM" id="Coils"/>
    </source>
</evidence>
<dbReference type="PRINTS" id="PR00449">
    <property type="entry name" value="RASTRNSFRMNG"/>
</dbReference>
<dbReference type="CDD" id="cd00154">
    <property type="entry name" value="Rab"/>
    <property type="match status" value="1"/>
</dbReference>
<keyword evidence="1" id="KW-0479">Metal-binding</keyword>
<dbReference type="PROSITE" id="PS00018">
    <property type="entry name" value="EF_HAND_1"/>
    <property type="match status" value="1"/>
</dbReference>
<keyword evidence="5" id="KW-0175">Coiled coil</keyword>
<dbReference type="InterPro" id="IPR002048">
    <property type="entry name" value="EF_hand_dom"/>
</dbReference>
<dbReference type="GO" id="GO:0005525">
    <property type="term" value="F:GTP binding"/>
    <property type="evidence" value="ECO:0007669"/>
    <property type="project" value="UniProtKB-KW"/>
</dbReference>
<evidence type="ECO:0000256" key="3">
    <source>
        <dbReference type="ARBA" id="ARBA00022837"/>
    </source>
</evidence>
<dbReference type="Gene3D" id="3.40.50.300">
    <property type="entry name" value="P-loop containing nucleotide triphosphate hydrolases"/>
    <property type="match status" value="1"/>
</dbReference>
<sequence>MASLTNTTPLRGDPQDHGNSTADGNPRGKMAEEQDTGQDGMLGKAHEFFQICDIEDKGFITRRDMQRLHGELPLSLDELEKVFDTLDADGNGYLTLEEFTTGFSQFLFGERIPTHTSAAEEPLEELEMDKEYEIKWEEGTHKLEDDENTHFYNLIDTLGANKFLEDENHIKKLWMELRKDEPHLLTSFEEFLIRIFSQLQEANAEKNEMECALKKKIANYDDEIQNLYEEMEQQIKTEKEQFLLQDTERYQSRSKDMEQRLQSKEHELDQLVHKQKRLEKQCKDLNNDKYETKAENEKLKTSNKEMRRELERTTQELVTAQGQLRILQEAASQLNEEREMEVYRVTESLQRERTALLRQLDLLSRDNLRKNRKIPIITKKNAFGHLRTVRGLVNQPLSVRFILQSFNRCLVELSILDLDSPSSIFTLLLAFSVDSQSSEEEDVFHTKRNSFGLNGCFTSTQEPESVTDCKPNTPKQLQRIISIEEDHLPQLLDTQEERPLHEWKEVDESEETRVEVFESTEEQVPKGEVPSSPRGQPVGKETLATVKRPYTAPERIFKIVLVGNSSVGKTSFLRRFCDGSFHPGTSATVGVDYSVKTVTVDNCQVALQLWDTAGQESSLPTLYSLTSLFLLLIPIVLFSPQEATGENIPVMMLGNKTDIEKEREVPFGLGEHLAKDCNLIFYECSASSGHNVKKSVLHLARILKEQEDKVKEKTVRLLDSPKKRNCCSRQ</sequence>
<feature type="region of interest" description="Disordered" evidence="6">
    <location>
        <begin position="1"/>
        <end position="37"/>
    </location>
</feature>
<dbReference type="InterPro" id="IPR027417">
    <property type="entry name" value="P-loop_NTPase"/>
</dbReference>
<keyword evidence="3" id="KW-0106">Calcium</keyword>
<dbReference type="SUPFAM" id="SSF52540">
    <property type="entry name" value="P-loop containing nucleoside triphosphate hydrolases"/>
    <property type="match status" value="1"/>
</dbReference>
<dbReference type="SMART" id="SM00173">
    <property type="entry name" value="RAS"/>
    <property type="match status" value="1"/>
</dbReference>
<feature type="region of interest" description="Disordered" evidence="6">
    <location>
        <begin position="518"/>
        <end position="541"/>
    </location>
</feature>
<dbReference type="PROSITE" id="PS51419">
    <property type="entry name" value="RAB"/>
    <property type="match status" value="1"/>
</dbReference>
<protein>
    <recommendedName>
        <fullName evidence="7">EF-hand domain-containing protein</fullName>
    </recommendedName>
</protein>
<dbReference type="InterPro" id="IPR011992">
    <property type="entry name" value="EF-hand-dom_pair"/>
</dbReference>
<dbReference type="Gene3D" id="1.10.238.10">
    <property type="entry name" value="EF-hand"/>
    <property type="match status" value="1"/>
</dbReference>
<dbReference type="InParanoid" id="A0A6I8S6G1"/>
<evidence type="ECO:0000256" key="6">
    <source>
        <dbReference type="SAM" id="MobiDB-lite"/>
    </source>
</evidence>
<dbReference type="SMART" id="SM00054">
    <property type="entry name" value="EFh"/>
    <property type="match status" value="2"/>
</dbReference>
<evidence type="ECO:0000256" key="4">
    <source>
        <dbReference type="ARBA" id="ARBA00023134"/>
    </source>
</evidence>
<evidence type="ECO:0000313" key="8">
    <source>
        <dbReference type="Ensembl" id="ENSXETP00000093865"/>
    </source>
</evidence>
<dbReference type="GO" id="GO:0003924">
    <property type="term" value="F:GTPase activity"/>
    <property type="evidence" value="ECO:0007669"/>
    <property type="project" value="InterPro"/>
</dbReference>
<feature type="domain" description="EF-hand" evidence="7">
    <location>
        <begin position="74"/>
        <end position="109"/>
    </location>
</feature>
<dbReference type="InterPro" id="IPR050227">
    <property type="entry name" value="Rab"/>
</dbReference>
<proteinExistence type="predicted"/>
<dbReference type="CDD" id="cd00051">
    <property type="entry name" value="EFh"/>
    <property type="match status" value="1"/>
</dbReference>
<dbReference type="Ensembl" id="ENSXETT00000077864">
    <property type="protein sequence ID" value="ENSXETP00000093865"/>
    <property type="gene ID" value="ENSXETG00000040901"/>
</dbReference>
<dbReference type="GO" id="GO:0005509">
    <property type="term" value="F:calcium ion binding"/>
    <property type="evidence" value="ECO:0007669"/>
    <property type="project" value="InterPro"/>
</dbReference>
<dbReference type="InterPro" id="IPR018247">
    <property type="entry name" value="EF_Hand_1_Ca_BS"/>
</dbReference>
<accession>A0A6I8S6G1</accession>
<reference evidence="8" key="1">
    <citation type="journal article" date="2010" name="Science">
        <title>The genome of the Western clawed frog Xenopus tropicalis.</title>
        <authorList>
            <person name="Hellsten U."/>
            <person name="Harland R.M."/>
            <person name="Gilchrist M.J."/>
            <person name="Hendrix D."/>
            <person name="Jurka J."/>
            <person name="Kapitonov V."/>
            <person name="Ovcharenko I."/>
            <person name="Putnam N.H."/>
            <person name="Shu S."/>
            <person name="Taher L."/>
            <person name="Blitz I.L."/>
            <person name="Blumberg B."/>
            <person name="Dichmann D.S."/>
            <person name="Dubchak I."/>
            <person name="Amaya E."/>
            <person name="Detter J.C."/>
            <person name="Fletcher R."/>
            <person name="Gerhard D.S."/>
            <person name="Goodstein D."/>
            <person name="Graves T."/>
            <person name="Grigoriev I.V."/>
            <person name="Grimwood J."/>
            <person name="Kawashima T."/>
            <person name="Lindquist E."/>
            <person name="Lucas S.M."/>
            <person name="Mead P.E."/>
            <person name="Mitros T."/>
            <person name="Ogino H."/>
            <person name="Ohta Y."/>
            <person name="Poliakov A.V."/>
            <person name="Pollet N."/>
            <person name="Robert J."/>
            <person name="Salamov A."/>
            <person name="Sater A.K."/>
            <person name="Schmutz J."/>
            <person name="Terry A."/>
            <person name="Vize P.D."/>
            <person name="Warren W.C."/>
            <person name="Wells D."/>
            <person name="Wills A."/>
            <person name="Wilson R.K."/>
            <person name="Zimmerman L.B."/>
            <person name="Zorn A.M."/>
            <person name="Grainger R."/>
            <person name="Grammer T."/>
            <person name="Khokha M.K."/>
            <person name="Richardson P.M."/>
            <person name="Rokhsar D.S."/>
        </authorList>
    </citation>
    <scope>NUCLEOTIDE SEQUENCE [LARGE SCALE GENOMIC DNA]</scope>
    <source>
        <strain evidence="8">Nigerian</strain>
    </source>
</reference>
<evidence type="ECO:0000256" key="2">
    <source>
        <dbReference type="ARBA" id="ARBA00022741"/>
    </source>
</evidence>
<dbReference type="FunCoup" id="A0A6I8S6G1">
    <property type="interactions" value="171"/>
</dbReference>
<reference evidence="8" key="2">
    <citation type="submission" date="2020-05" db="UniProtKB">
        <authorList>
            <consortium name="Ensembl"/>
        </authorList>
    </citation>
    <scope>IDENTIFICATION</scope>
</reference>
<name>A0A6I8S6G1_XENTR</name>
<feature type="coiled-coil region" evidence="5">
    <location>
        <begin position="199"/>
        <end position="366"/>
    </location>
</feature>
<dbReference type="InterPro" id="IPR001806">
    <property type="entry name" value="Small_GTPase"/>
</dbReference>